<feature type="region of interest" description="Disordered" evidence="2">
    <location>
        <begin position="1"/>
        <end position="38"/>
    </location>
</feature>
<name>A0A830HJ66_9CHLO</name>
<dbReference type="Pfam" id="PF12349">
    <property type="entry name" value="Sterol-sensing"/>
    <property type="match status" value="1"/>
</dbReference>
<evidence type="ECO:0000313" key="5">
    <source>
        <dbReference type="EMBL" id="GHP07164.1"/>
    </source>
</evidence>
<dbReference type="SUPFAM" id="SSF82866">
    <property type="entry name" value="Multidrug efflux transporter AcrB transmembrane domain"/>
    <property type="match status" value="2"/>
</dbReference>
<feature type="transmembrane region" description="Helical" evidence="3">
    <location>
        <begin position="773"/>
        <end position="794"/>
    </location>
</feature>
<evidence type="ECO:0000256" key="2">
    <source>
        <dbReference type="SAM" id="MobiDB-lite"/>
    </source>
</evidence>
<feature type="transmembrane region" description="Helical" evidence="3">
    <location>
        <begin position="389"/>
        <end position="408"/>
    </location>
</feature>
<keyword evidence="3" id="KW-0812">Transmembrane</keyword>
<feature type="transmembrane region" description="Helical" evidence="3">
    <location>
        <begin position="330"/>
        <end position="348"/>
    </location>
</feature>
<feature type="transmembrane region" description="Helical" evidence="3">
    <location>
        <begin position="360"/>
        <end position="383"/>
    </location>
</feature>
<dbReference type="GO" id="GO:0016020">
    <property type="term" value="C:membrane"/>
    <property type="evidence" value="ECO:0007669"/>
    <property type="project" value="TreeGrafter"/>
</dbReference>
<keyword evidence="6" id="KW-1185">Reference proteome</keyword>
<evidence type="ECO:0000259" key="4">
    <source>
        <dbReference type="PROSITE" id="PS50156"/>
    </source>
</evidence>
<evidence type="ECO:0000256" key="1">
    <source>
        <dbReference type="ARBA" id="ARBA00005585"/>
    </source>
</evidence>
<dbReference type="PROSITE" id="PS50156">
    <property type="entry name" value="SSD"/>
    <property type="match status" value="1"/>
</dbReference>
<dbReference type="InterPro" id="IPR051697">
    <property type="entry name" value="Patched_domain-protein"/>
</dbReference>
<evidence type="ECO:0000256" key="3">
    <source>
        <dbReference type="SAM" id="Phobius"/>
    </source>
</evidence>
<accession>A0A830HJ66</accession>
<comment type="similarity">
    <text evidence="1">Belongs to the patched family.</text>
</comment>
<feature type="transmembrane region" description="Helical" evidence="3">
    <location>
        <begin position="848"/>
        <end position="865"/>
    </location>
</feature>
<feature type="compositionally biased region" description="Pro residues" evidence="2">
    <location>
        <begin position="1"/>
        <end position="13"/>
    </location>
</feature>
<comment type="caution">
    <text evidence="5">The sequence shown here is derived from an EMBL/GenBank/DDBJ whole genome shotgun (WGS) entry which is preliminary data.</text>
</comment>
<protein>
    <submittedName>
        <fullName evidence="5">Patched domain-containing protein 1</fullName>
    </submittedName>
</protein>
<dbReference type="InterPro" id="IPR000731">
    <property type="entry name" value="SSD"/>
</dbReference>
<evidence type="ECO:0000313" key="6">
    <source>
        <dbReference type="Proteomes" id="UP000660262"/>
    </source>
</evidence>
<dbReference type="Gene3D" id="1.20.1640.10">
    <property type="entry name" value="Multidrug efflux transporter AcrB transmembrane domain"/>
    <property type="match status" value="2"/>
</dbReference>
<dbReference type="PANTHER" id="PTHR10796:SF92">
    <property type="entry name" value="PATCHED-RELATED, ISOFORM A"/>
    <property type="match status" value="1"/>
</dbReference>
<feature type="transmembrane region" description="Helical" evidence="3">
    <location>
        <begin position="746"/>
        <end position="766"/>
    </location>
</feature>
<reference evidence="5" key="1">
    <citation type="submission" date="2020-10" db="EMBL/GenBank/DDBJ databases">
        <title>Unveiling of a novel bifunctional photoreceptor, Dualchrome1, isolated from a cosmopolitan green alga.</title>
        <authorList>
            <person name="Suzuki S."/>
            <person name="Kawachi M."/>
        </authorList>
    </citation>
    <scope>NUCLEOTIDE SEQUENCE</scope>
    <source>
        <strain evidence="5">NIES 2893</strain>
    </source>
</reference>
<gene>
    <name evidence="5" type="ORF">PPROV_000590700</name>
</gene>
<keyword evidence="3" id="KW-1133">Transmembrane helix</keyword>
<dbReference type="OrthoDB" id="6510177at2759"/>
<dbReference type="AlphaFoldDB" id="A0A830HJ66"/>
<dbReference type="EMBL" id="BNJQ01000015">
    <property type="protein sequence ID" value="GHP07164.1"/>
    <property type="molecule type" value="Genomic_DNA"/>
</dbReference>
<proteinExistence type="inferred from homology"/>
<feature type="domain" description="SSD" evidence="4">
    <location>
        <begin position="328"/>
        <end position="502"/>
    </location>
</feature>
<dbReference type="Proteomes" id="UP000660262">
    <property type="component" value="Unassembled WGS sequence"/>
</dbReference>
<organism evidence="5 6">
    <name type="scientific">Pycnococcus provasolii</name>
    <dbReference type="NCBI Taxonomy" id="41880"/>
    <lineage>
        <taxon>Eukaryota</taxon>
        <taxon>Viridiplantae</taxon>
        <taxon>Chlorophyta</taxon>
        <taxon>Pseudoscourfieldiophyceae</taxon>
        <taxon>Pseudoscourfieldiales</taxon>
        <taxon>Pycnococcaceae</taxon>
        <taxon>Pycnococcus</taxon>
    </lineage>
</organism>
<dbReference type="InterPro" id="IPR053958">
    <property type="entry name" value="HMGCR/SNAP/NPC1-like_SSD"/>
</dbReference>
<feature type="transmembrane region" description="Helical" evidence="3">
    <location>
        <begin position="474"/>
        <end position="502"/>
    </location>
</feature>
<feature type="transmembrane region" description="Helical" evidence="3">
    <location>
        <begin position="559"/>
        <end position="580"/>
    </location>
</feature>
<keyword evidence="3" id="KW-0472">Membrane</keyword>
<dbReference type="PANTHER" id="PTHR10796">
    <property type="entry name" value="PATCHED-RELATED"/>
    <property type="match status" value="1"/>
</dbReference>
<sequence>MVVASPPPPPPPAGLSLSDVQAGTEAPCPAPAALPNPKIEENNSLQACDELEMTVKVKEEGDASSHAQVSTSATTAPTWHNHLAHWASAVSTCTRTLTRRAFRALGLAVGARPMLTVIATVAFVVACCAGNIMLKAENDFEKLWYPRHSRAWKDKVFVRDHFGAWNRTATVYLEATTITNNNDNNNNMGSKLLQAAADVHRLTTQIPLYDDVCARKSMRCVTASVLTPFEHNATSLTWANVLNASDILPAPVDVLAAGIDTRENNAAAVRVSFELDRAKSTESLLSFEKTFLQLCRGRFSGAISENIRVACEATRSYQDEQERALEGDTMLMMGAVGVMLLYTSLAFAKPRDAVRSQSMLGLSVMITVGMALGSAFGACAFAGLPFTQLSLMSVFIIIGVGVDDTFVLHGAFERARDSDDEGAMDVASDASMEAACDAKRLARALEEAGPSVLLTSLTDAVAFSVGAAIDLPAIRYFCIVAGVAVIFVFILQTTAFAACLVLDAKRQRRRRLDVAPCIVTSKPAENDEDQSRQEDDGLLEKLLRDYYVPTLFPEPEERIAWRSIVVCLMICVMTVLLYTLGAQHIRRGANWASFLPEDSYLLEAYEVRDRHFGNVGSLMVLTGRVQNATHPKTLEAIRSLHATAVALPWVRALPAEMERGVWYEALSRGEVGATSLRTDVVRDESGDIVASRVVYTADVPMDPDEDVRRVDEARRVADDPRFSMLGARVFSAHWQWLERYRRIDQITSQTIGGALGGVALVSILLLRPSAAVFTTLSVGMCCCCLLGGMSLWGLRLNVATVVNLVLGVGFSIDYSAHIADCFATRRSVNGESRTEAVKKTLATLGPNVLHGGCSTLLAVLLLAASKSTAYQDIFKSFLLIVVFGLLNGFALLPCTLRLLG</sequence>
<feature type="transmembrane region" description="Helical" evidence="3">
    <location>
        <begin position="877"/>
        <end position="899"/>
    </location>
</feature>